<dbReference type="PANTHER" id="PTHR11360:SF308">
    <property type="entry name" value="BLL3089 PROTEIN"/>
    <property type="match status" value="1"/>
</dbReference>
<dbReference type="PROSITE" id="PS50850">
    <property type="entry name" value="MFS"/>
    <property type="match status" value="1"/>
</dbReference>
<feature type="transmembrane region" description="Helical" evidence="4">
    <location>
        <begin position="373"/>
        <end position="394"/>
    </location>
</feature>
<dbReference type="PATRIC" id="fig|1385369.3.peg.4619"/>
<dbReference type="SUPFAM" id="SSF103473">
    <property type="entry name" value="MFS general substrate transporter"/>
    <property type="match status" value="1"/>
</dbReference>
<feature type="transmembrane region" description="Helical" evidence="4">
    <location>
        <begin position="80"/>
        <end position="102"/>
    </location>
</feature>
<proteinExistence type="predicted"/>
<dbReference type="InterPro" id="IPR020846">
    <property type="entry name" value="MFS_dom"/>
</dbReference>
<feature type="domain" description="Major facilitator superfamily (MFS) profile" evidence="5">
    <location>
        <begin position="1"/>
        <end position="399"/>
    </location>
</feature>
<evidence type="ECO:0000256" key="1">
    <source>
        <dbReference type="ARBA" id="ARBA00022692"/>
    </source>
</evidence>
<name>W9GWH8_9PROT</name>
<dbReference type="AlphaFoldDB" id="W9GWH8"/>
<gene>
    <name evidence="6" type="ORF">N825_13690</name>
</gene>
<accession>W9GWH8</accession>
<dbReference type="STRING" id="1385369.N825_13690"/>
<feature type="transmembrane region" description="Helical" evidence="4">
    <location>
        <begin position="308"/>
        <end position="332"/>
    </location>
</feature>
<keyword evidence="1 4" id="KW-0812">Transmembrane</keyword>
<evidence type="ECO:0000256" key="3">
    <source>
        <dbReference type="ARBA" id="ARBA00023136"/>
    </source>
</evidence>
<feature type="transmembrane region" description="Helical" evidence="4">
    <location>
        <begin position="51"/>
        <end position="68"/>
    </location>
</feature>
<dbReference type="EMBL" id="AVFL01000019">
    <property type="protein sequence ID" value="EWY38255.1"/>
    <property type="molecule type" value="Genomic_DNA"/>
</dbReference>
<feature type="transmembrane region" description="Helical" evidence="4">
    <location>
        <begin position="284"/>
        <end position="302"/>
    </location>
</feature>
<reference evidence="6 7" key="1">
    <citation type="submission" date="2013-08" db="EMBL/GenBank/DDBJ databases">
        <title>The genome sequence of Skermanella stibiiresistens.</title>
        <authorList>
            <person name="Zhu W."/>
            <person name="Wang G."/>
        </authorList>
    </citation>
    <scope>NUCLEOTIDE SEQUENCE [LARGE SCALE GENOMIC DNA]</scope>
    <source>
        <strain evidence="6 7">SB22</strain>
    </source>
</reference>
<dbReference type="InterPro" id="IPR036259">
    <property type="entry name" value="MFS_trans_sf"/>
</dbReference>
<evidence type="ECO:0000256" key="2">
    <source>
        <dbReference type="ARBA" id="ARBA00022989"/>
    </source>
</evidence>
<evidence type="ECO:0000313" key="7">
    <source>
        <dbReference type="Proteomes" id="UP000019486"/>
    </source>
</evidence>
<feature type="transmembrane region" description="Helical" evidence="4">
    <location>
        <begin position="108"/>
        <end position="131"/>
    </location>
</feature>
<dbReference type="Pfam" id="PF07690">
    <property type="entry name" value="MFS_1"/>
    <property type="match status" value="1"/>
</dbReference>
<evidence type="ECO:0000256" key="4">
    <source>
        <dbReference type="SAM" id="Phobius"/>
    </source>
</evidence>
<comment type="caution">
    <text evidence="6">The sequence shown here is derived from an EMBL/GenBank/DDBJ whole genome shotgun (WGS) entry which is preliminary data.</text>
</comment>
<feature type="transmembrane region" description="Helical" evidence="4">
    <location>
        <begin position="251"/>
        <end position="272"/>
    </location>
</feature>
<dbReference type="PANTHER" id="PTHR11360">
    <property type="entry name" value="MONOCARBOXYLATE TRANSPORTER"/>
    <property type="match status" value="1"/>
</dbReference>
<organism evidence="6 7">
    <name type="scientific">Skermanella stibiiresistens SB22</name>
    <dbReference type="NCBI Taxonomy" id="1385369"/>
    <lineage>
        <taxon>Bacteria</taxon>
        <taxon>Pseudomonadati</taxon>
        <taxon>Pseudomonadota</taxon>
        <taxon>Alphaproteobacteria</taxon>
        <taxon>Rhodospirillales</taxon>
        <taxon>Azospirillaceae</taxon>
        <taxon>Skermanella</taxon>
    </lineage>
</organism>
<evidence type="ECO:0000259" key="5">
    <source>
        <dbReference type="PROSITE" id="PS50850"/>
    </source>
</evidence>
<dbReference type="Gene3D" id="1.20.1250.20">
    <property type="entry name" value="MFS general substrate transporter like domains"/>
    <property type="match status" value="2"/>
</dbReference>
<dbReference type="Proteomes" id="UP000019486">
    <property type="component" value="Unassembled WGS sequence"/>
</dbReference>
<feature type="transmembrane region" description="Helical" evidence="4">
    <location>
        <begin position="170"/>
        <end position="191"/>
    </location>
</feature>
<feature type="transmembrane region" description="Helical" evidence="4">
    <location>
        <begin position="220"/>
        <end position="239"/>
    </location>
</feature>
<dbReference type="RefSeq" id="WP_037457346.1">
    <property type="nucleotide sequence ID" value="NZ_AVFL01000019.1"/>
</dbReference>
<sequence>MPFVAFLQDNARWLAAGLLMFFCSSPGQTFFISLSAGDIRGEYGLSHGEFGSLYMAATLASALTLTRIGQMVDRHGTRRIVLAVVPMLALAAACMAVSWHVATLALSLYLLRLFGQGMMSHTAFTVMGRWFRARRGQAMSLTTLGMNAGEAVFPPLFVLLSASLGWRNVWWLTAGALILVALPVISALSAVERTPEPPGPLATRTTVRDWTRAEVLRDPLFYLTLLAMVPPAFIGNSIFFHQVHLVELRGWSLEVFASSFTLYAGLTIVFTLISGQLVDRMSGVALLPVYLLPLGFGCALLGTVEAPWICFVFMGLYGVSNGFSFTLFGTLWAELYGVRHAGSIRAVIMAILVFASALGPGVTGFLIDLGVDYPSQIVAMGVYCAAVSLLMVPVGRRLRARVRHDVGST</sequence>
<keyword evidence="7" id="KW-1185">Reference proteome</keyword>
<keyword evidence="2 4" id="KW-1133">Transmembrane helix</keyword>
<dbReference type="GO" id="GO:0022857">
    <property type="term" value="F:transmembrane transporter activity"/>
    <property type="evidence" value="ECO:0007669"/>
    <property type="project" value="InterPro"/>
</dbReference>
<protein>
    <submittedName>
        <fullName evidence="6">MFS transporter</fullName>
    </submittedName>
</protein>
<dbReference type="InterPro" id="IPR011701">
    <property type="entry name" value="MFS"/>
</dbReference>
<feature type="transmembrane region" description="Helical" evidence="4">
    <location>
        <begin position="143"/>
        <end position="164"/>
    </location>
</feature>
<feature type="transmembrane region" description="Helical" evidence="4">
    <location>
        <begin position="344"/>
        <end position="367"/>
    </location>
</feature>
<dbReference type="InterPro" id="IPR050327">
    <property type="entry name" value="Proton-linked_MCT"/>
</dbReference>
<keyword evidence="3 4" id="KW-0472">Membrane</keyword>
<evidence type="ECO:0000313" key="6">
    <source>
        <dbReference type="EMBL" id="EWY38255.1"/>
    </source>
</evidence>
<dbReference type="OrthoDB" id="1404228at2"/>